<dbReference type="InterPro" id="IPR036390">
    <property type="entry name" value="WH_DNA-bd_sf"/>
</dbReference>
<reference evidence="4 5" key="1">
    <citation type="submission" date="2020-05" db="EMBL/GenBank/DDBJ databases">
        <title>Genomic Encyclopedia of Type Strains, Phase IV (KMG-V): Genome sequencing to study the core and pangenomes of soil and plant-associated prokaryotes.</title>
        <authorList>
            <person name="Whitman W."/>
        </authorList>
    </citation>
    <scope>NUCLEOTIDE SEQUENCE [LARGE SCALE GENOMIC DNA]</scope>
    <source>
        <strain evidence="4 5">C29</strain>
    </source>
</reference>
<gene>
    <name evidence="4" type="ORF">HNQ01_003778</name>
</gene>
<dbReference type="EMBL" id="JABSNM010000022">
    <property type="protein sequence ID" value="NRT58012.1"/>
    <property type="molecule type" value="Genomic_DNA"/>
</dbReference>
<feature type="region of interest" description="Disordered" evidence="2">
    <location>
        <begin position="338"/>
        <end position="361"/>
    </location>
</feature>
<name>A0ABX2G9N1_9BURK</name>
<proteinExistence type="inferred from homology"/>
<dbReference type="SUPFAM" id="SSF46785">
    <property type="entry name" value="Winged helix' DNA-binding domain"/>
    <property type="match status" value="1"/>
</dbReference>
<evidence type="ECO:0000313" key="4">
    <source>
        <dbReference type="EMBL" id="NRT58012.1"/>
    </source>
</evidence>
<evidence type="ECO:0000256" key="1">
    <source>
        <dbReference type="ARBA" id="ARBA00038283"/>
    </source>
</evidence>
<protein>
    <recommendedName>
        <fullName evidence="3">Initiator Rep protein WH1 domain-containing protein</fullName>
    </recommendedName>
</protein>
<dbReference type="Pfam" id="PF21205">
    <property type="entry name" value="Rep3_C"/>
    <property type="match status" value="1"/>
</dbReference>
<dbReference type="InterPro" id="IPR000525">
    <property type="entry name" value="Initiator_Rep_WH1"/>
</dbReference>
<dbReference type="Gene3D" id="1.10.10.10">
    <property type="entry name" value="Winged helix-like DNA-binding domain superfamily/Winged helix DNA-binding domain"/>
    <property type="match status" value="1"/>
</dbReference>
<comment type="similarity">
    <text evidence="1">Belongs to the initiator RepB protein family.</text>
</comment>
<feature type="domain" description="Initiator Rep protein WH1" evidence="3">
    <location>
        <begin position="43"/>
        <end position="177"/>
    </location>
</feature>
<dbReference type="Pfam" id="PF01051">
    <property type="entry name" value="Rep3_N"/>
    <property type="match status" value="1"/>
</dbReference>
<dbReference type="RefSeq" id="WP_173807043.1">
    <property type="nucleotide sequence ID" value="NZ_JABSNM010000022.1"/>
</dbReference>
<evidence type="ECO:0000313" key="5">
    <source>
        <dbReference type="Proteomes" id="UP001516061"/>
    </source>
</evidence>
<accession>A0ABX2G9N1</accession>
<evidence type="ECO:0000256" key="2">
    <source>
        <dbReference type="SAM" id="MobiDB-lite"/>
    </source>
</evidence>
<comment type="caution">
    <text evidence="4">The sequence shown here is derived from an EMBL/GenBank/DDBJ whole genome shotgun (WGS) entry which is preliminary data.</text>
</comment>
<sequence>MVSSLYEMISDPLTPEAAPKSGVDPDLLKKPVNALAIVPQSQRITPLFRKSYNVMLRMAQEQGVDQEVYRAPMSAIIRSLDFDSNDTGLIKKHLRAMAATLVEWQSPSSGEVGTWAVSGLIGHAELRKVRGQVWLEWSYSVKLRQELLRPSVFAKLSLEIIAQLRSHGAIALYEICSRYREVGQTARQPWSWWRPVLSGKPETDETRSQEYRFFKRDVLKPALAEVNAVTDLVVELVESRSGRFISDLQFKVRLREQPGGPAAAARAHPAIDPALAARLHQLEVDDLTAAQLHAEHGEALMRSAVEMLARRVASAYPEPLRDPARYLRTVLAAERSKEFGRTPEAAPPSVPERSSAAAAPVRRDLSDAALKLAEQKRQARWHEEWQRRRRAHVVTELEALPTAEQDRLVQSLLLDMEARRVHPTIRKRLQTNGWQHPMVLHEMVRFYATTRIGDGWDRPTPEQLLEIAGQVGDA</sequence>
<keyword evidence="5" id="KW-1185">Reference proteome</keyword>
<dbReference type="Proteomes" id="UP001516061">
    <property type="component" value="Unassembled WGS sequence"/>
</dbReference>
<organism evidence="4 5">
    <name type="scientific">Sphaerotilus uruguayifluvii</name>
    <dbReference type="NCBI Taxonomy" id="2735897"/>
    <lineage>
        <taxon>Bacteria</taxon>
        <taxon>Pseudomonadati</taxon>
        <taxon>Pseudomonadota</taxon>
        <taxon>Betaproteobacteria</taxon>
        <taxon>Burkholderiales</taxon>
        <taxon>Sphaerotilaceae</taxon>
        <taxon>Sphaerotilus</taxon>
    </lineage>
</organism>
<dbReference type="InterPro" id="IPR036388">
    <property type="entry name" value="WH-like_DNA-bd_sf"/>
</dbReference>
<evidence type="ECO:0000259" key="3">
    <source>
        <dbReference type="Pfam" id="PF01051"/>
    </source>
</evidence>